<comment type="caution">
    <text evidence="1">The sequence shown here is derived from an EMBL/GenBank/DDBJ whole genome shotgun (WGS) entry which is preliminary data.</text>
</comment>
<name>A0A4R7B5V1_9NEIS</name>
<proteinExistence type="predicted"/>
<reference evidence="1 2" key="1">
    <citation type="submission" date="2019-03" db="EMBL/GenBank/DDBJ databases">
        <title>Genomic Encyclopedia of Type Strains, Phase III (KMG-III): the genomes of soil and plant-associated and newly described type strains.</title>
        <authorList>
            <person name="Whitman W."/>
        </authorList>
    </citation>
    <scope>NUCLEOTIDE SEQUENCE [LARGE SCALE GENOMIC DNA]</scope>
    <source>
        <strain evidence="1 2">CECT 8976</strain>
    </source>
</reference>
<dbReference type="Proteomes" id="UP000295611">
    <property type="component" value="Unassembled WGS sequence"/>
</dbReference>
<dbReference type="EMBL" id="SNZP01000006">
    <property type="protein sequence ID" value="TDR79981.1"/>
    <property type="molecule type" value="Genomic_DNA"/>
</dbReference>
<evidence type="ECO:0000313" key="1">
    <source>
        <dbReference type="EMBL" id="TDR79981.1"/>
    </source>
</evidence>
<organism evidence="1 2">
    <name type="scientific">Paludibacterium purpuratum</name>
    <dbReference type="NCBI Taxonomy" id="1144873"/>
    <lineage>
        <taxon>Bacteria</taxon>
        <taxon>Pseudomonadati</taxon>
        <taxon>Pseudomonadota</taxon>
        <taxon>Betaproteobacteria</taxon>
        <taxon>Neisseriales</taxon>
        <taxon>Chromobacteriaceae</taxon>
        <taxon>Paludibacterium</taxon>
    </lineage>
</organism>
<accession>A0A4R7B5V1</accession>
<gene>
    <name evidence="1" type="ORF">DFP86_106121</name>
</gene>
<evidence type="ECO:0000313" key="2">
    <source>
        <dbReference type="Proteomes" id="UP000295611"/>
    </source>
</evidence>
<keyword evidence="2" id="KW-1185">Reference proteome</keyword>
<protein>
    <submittedName>
        <fullName evidence="1">Uncharacterized protein</fullName>
    </submittedName>
</protein>
<dbReference type="AlphaFoldDB" id="A0A4R7B5V1"/>
<dbReference type="RefSeq" id="WP_133680250.1">
    <property type="nucleotide sequence ID" value="NZ_SNZP01000006.1"/>
</dbReference>
<sequence>MNAELNLTHLSMLCARLTRMRHSNAELLLATGLDEVLPALDRLTDTLPTLYRVTDELGDATYDMRQVLSRLHDAGTQPLPADQLYLLLDRPFQRLRAQHGRLAALI</sequence>